<evidence type="ECO:0000313" key="1">
    <source>
        <dbReference type="EMBL" id="KAK2187732.1"/>
    </source>
</evidence>
<protein>
    <recommendedName>
        <fullName evidence="3">MATH domain-containing protein</fullName>
    </recommendedName>
</protein>
<comment type="caution">
    <text evidence="1">The sequence shown here is derived from an EMBL/GenBank/DDBJ whole genome shotgun (WGS) entry which is preliminary data.</text>
</comment>
<proteinExistence type="predicted"/>
<dbReference type="AlphaFoldDB" id="A0AAD9P408"/>
<dbReference type="EMBL" id="JAODUO010000156">
    <property type="protein sequence ID" value="KAK2187732.1"/>
    <property type="molecule type" value="Genomic_DNA"/>
</dbReference>
<accession>A0AAD9P408</accession>
<sequence length="154" mass="17723">MARLLRFVRLDDSFDTQVFTFALPESLPCLESVRAPGATPEDFVSRDFNYGHQRWRVSFSATSSHLGASLTLAHVTIGMTCVVDFNFTMVNREHFTKNDVYSERSCQFTLESPVHSRRTFVALSDLRQRGFKQDSGQFIVELEMRNIKNTFEQV</sequence>
<dbReference type="Proteomes" id="UP001209878">
    <property type="component" value="Unassembled WGS sequence"/>
</dbReference>
<dbReference type="SUPFAM" id="SSF49599">
    <property type="entry name" value="TRAF domain-like"/>
    <property type="match status" value="1"/>
</dbReference>
<keyword evidence="2" id="KW-1185">Reference proteome</keyword>
<evidence type="ECO:0008006" key="3">
    <source>
        <dbReference type="Google" id="ProtNLM"/>
    </source>
</evidence>
<evidence type="ECO:0000313" key="2">
    <source>
        <dbReference type="Proteomes" id="UP001209878"/>
    </source>
</evidence>
<reference evidence="1" key="1">
    <citation type="journal article" date="2023" name="Mol. Biol. Evol.">
        <title>Third-Generation Sequencing Reveals the Adaptive Role of the Epigenome in Three Deep-Sea Polychaetes.</title>
        <authorList>
            <person name="Perez M."/>
            <person name="Aroh O."/>
            <person name="Sun Y."/>
            <person name="Lan Y."/>
            <person name="Juniper S.K."/>
            <person name="Young C.R."/>
            <person name="Angers B."/>
            <person name="Qian P.Y."/>
        </authorList>
    </citation>
    <scope>NUCLEOTIDE SEQUENCE</scope>
    <source>
        <strain evidence="1">R07B-5</strain>
    </source>
</reference>
<gene>
    <name evidence="1" type="ORF">NP493_156g06008</name>
</gene>
<name>A0AAD9P408_RIDPI</name>
<organism evidence="1 2">
    <name type="scientific">Ridgeia piscesae</name>
    <name type="common">Tubeworm</name>
    <dbReference type="NCBI Taxonomy" id="27915"/>
    <lineage>
        <taxon>Eukaryota</taxon>
        <taxon>Metazoa</taxon>
        <taxon>Spiralia</taxon>
        <taxon>Lophotrochozoa</taxon>
        <taxon>Annelida</taxon>
        <taxon>Polychaeta</taxon>
        <taxon>Sedentaria</taxon>
        <taxon>Canalipalpata</taxon>
        <taxon>Sabellida</taxon>
        <taxon>Siboglinidae</taxon>
        <taxon>Ridgeia</taxon>
    </lineage>
</organism>